<reference evidence="12" key="1">
    <citation type="submission" date="2025-08" db="UniProtKB">
        <authorList>
            <consortium name="RefSeq"/>
        </authorList>
    </citation>
    <scope>IDENTIFICATION</scope>
</reference>
<dbReference type="PANTHER" id="PTHR12133:SF2">
    <property type="entry name" value="TRNA (ADENINE(58)-N(1))-METHYLTRANSFERASE CATALYTIC SUBUNIT TRMT61A"/>
    <property type="match status" value="1"/>
</dbReference>
<dbReference type="PANTHER" id="PTHR12133">
    <property type="entry name" value="TRNA (ADENINE(58)-N(1))-METHYLTRANSFERASE"/>
    <property type="match status" value="1"/>
</dbReference>
<comment type="subcellular location">
    <subcellularLocation>
        <location evidence="1">Nucleus</location>
    </subcellularLocation>
</comment>
<dbReference type="InterPro" id="IPR049470">
    <property type="entry name" value="TRM61_C"/>
</dbReference>
<dbReference type="OMA" id="ASCIGKF"/>
<dbReference type="Pfam" id="PF13847">
    <property type="entry name" value="Methyltransf_31"/>
    <property type="match status" value="1"/>
</dbReference>
<evidence type="ECO:0000256" key="7">
    <source>
        <dbReference type="ARBA" id="ARBA00023242"/>
    </source>
</evidence>
<dbReference type="PROSITE" id="PS51620">
    <property type="entry name" value="SAM_TRM61"/>
    <property type="match status" value="1"/>
</dbReference>
<dbReference type="SUPFAM" id="SSF53335">
    <property type="entry name" value="S-adenosyl-L-methionine-dependent methyltransferases"/>
    <property type="match status" value="2"/>
</dbReference>
<keyword evidence="5" id="KW-0949">S-adenosyl-L-methionine</keyword>
<dbReference type="STRING" id="121845.A0A1S4EH00"/>
<dbReference type="GeneID" id="103513775"/>
<evidence type="ECO:0000259" key="9">
    <source>
        <dbReference type="Pfam" id="PF08704"/>
    </source>
</evidence>
<dbReference type="Pfam" id="PF08704">
    <property type="entry name" value="GCD14"/>
    <property type="match status" value="1"/>
</dbReference>
<sequence length="288" mass="31490">LKPGDVVIESGTGSGSLTHSLARAVQKSGHVYTFDFHEDRARLAAEEFSSHGLSQVTCQHRDVVQNGFGEDLHNKADAVFLDLPHPWLAVESLELKPGDVVIESGTGSGSLTHSLARAVQKLGHVYTFDFHEDRARLAAEEFSSHGLSQVTCQHRDVVQNGFGEDLHNKADAVFLDLPHPWLAVESAVKSLKPTGGRFCSFSPCIEQVQRTCESLRNLGFVDINTYECLQKEFSVGFRNLPIAEFGEPEDGKNRHKFVSVTPATPTTQGHTGYITSATLPPEAVRLTS</sequence>
<feature type="domain" description="Methyltransferase" evidence="10">
    <location>
        <begin position="2"/>
        <end position="65"/>
    </location>
</feature>
<evidence type="ECO:0000256" key="1">
    <source>
        <dbReference type="ARBA" id="ARBA00004123"/>
    </source>
</evidence>
<name>A0A1S4EH00_DIACI</name>
<keyword evidence="3" id="KW-0489">Methyltransferase</keyword>
<dbReference type="InterPro" id="IPR014816">
    <property type="entry name" value="tRNA_MeTrfase_Gcd14"/>
</dbReference>
<evidence type="ECO:0000256" key="2">
    <source>
        <dbReference type="ARBA" id="ARBA00012796"/>
    </source>
</evidence>
<gene>
    <name evidence="12" type="primary">LOC103513775</name>
</gene>
<evidence type="ECO:0000256" key="6">
    <source>
        <dbReference type="ARBA" id="ARBA00022694"/>
    </source>
</evidence>
<dbReference type="InterPro" id="IPR025714">
    <property type="entry name" value="Methyltranfer_dom"/>
</dbReference>
<proteinExistence type="predicted"/>
<evidence type="ECO:0000259" key="10">
    <source>
        <dbReference type="Pfam" id="PF13847"/>
    </source>
</evidence>
<keyword evidence="11" id="KW-1185">Reference proteome</keyword>
<feature type="domain" description="tRNA (adenine(58)-N(1))-methyltransferase catalytic subunit TRM61 C-terminal" evidence="9">
    <location>
        <begin position="92"/>
        <end position="254"/>
    </location>
</feature>
<evidence type="ECO:0000313" key="12">
    <source>
        <dbReference type="RefSeq" id="XP_017301438.1"/>
    </source>
</evidence>
<dbReference type="KEGG" id="dci:103513775"/>
<organism evidence="11 12">
    <name type="scientific">Diaphorina citri</name>
    <name type="common">Asian citrus psyllid</name>
    <dbReference type="NCBI Taxonomy" id="121845"/>
    <lineage>
        <taxon>Eukaryota</taxon>
        <taxon>Metazoa</taxon>
        <taxon>Ecdysozoa</taxon>
        <taxon>Arthropoda</taxon>
        <taxon>Hexapoda</taxon>
        <taxon>Insecta</taxon>
        <taxon>Pterygota</taxon>
        <taxon>Neoptera</taxon>
        <taxon>Paraneoptera</taxon>
        <taxon>Hemiptera</taxon>
        <taxon>Sternorrhyncha</taxon>
        <taxon>Psylloidea</taxon>
        <taxon>Psyllidae</taxon>
        <taxon>Diaphorininae</taxon>
        <taxon>Diaphorina</taxon>
    </lineage>
</organism>
<dbReference type="RefSeq" id="XP_017301438.1">
    <property type="nucleotide sequence ID" value="XM_017445949.2"/>
</dbReference>
<keyword evidence="4" id="KW-0808">Transferase</keyword>
<evidence type="ECO:0000256" key="8">
    <source>
        <dbReference type="ARBA" id="ARBA00048481"/>
    </source>
</evidence>
<dbReference type="EC" id="2.1.1.220" evidence="2"/>
<keyword evidence="7" id="KW-0539">Nucleus</keyword>
<evidence type="ECO:0000313" key="11">
    <source>
        <dbReference type="Proteomes" id="UP000079169"/>
    </source>
</evidence>
<evidence type="ECO:0000256" key="4">
    <source>
        <dbReference type="ARBA" id="ARBA00022679"/>
    </source>
</evidence>
<dbReference type="GO" id="GO:0030488">
    <property type="term" value="P:tRNA methylation"/>
    <property type="evidence" value="ECO:0007669"/>
    <property type="project" value="InterPro"/>
</dbReference>
<dbReference type="GO" id="GO:0005634">
    <property type="term" value="C:nucleus"/>
    <property type="evidence" value="ECO:0007669"/>
    <property type="project" value="UniProtKB-SubCell"/>
</dbReference>
<dbReference type="PaxDb" id="121845-A0A1S4EH00"/>
<dbReference type="Gene3D" id="3.40.50.150">
    <property type="entry name" value="Vaccinia Virus protein VP39"/>
    <property type="match status" value="2"/>
</dbReference>
<feature type="non-terminal residue" evidence="12">
    <location>
        <position position="1"/>
    </location>
</feature>
<evidence type="ECO:0000256" key="5">
    <source>
        <dbReference type="ARBA" id="ARBA00022691"/>
    </source>
</evidence>
<dbReference type="InterPro" id="IPR029063">
    <property type="entry name" value="SAM-dependent_MTases_sf"/>
</dbReference>
<accession>A0A1S4EH00</accession>
<comment type="catalytic activity">
    <reaction evidence="8">
        <text>an adenosine in mRNA + S-adenosyl-L-methionine = an N(1)-methyladenosine in mRNA + S-adenosyl-L-homocysteine + H(+)</text>
        <dbReference type="Rhea" id="RHEA:55392"/>
        <dbReference type="Rhea" id="RHEA-COMP:12414"/>
        <dbReference type="Rhea" id="RHEA-COMP:12415"/>
        <dbReference type="ChEBI" id="CHEBI:15378"/>
        <dbReference type="ChEBI" id="CHEBI:57856"/>
        <dbReference type="ChEBI" id="CHEBI:59789"/>
        <dbReference type="ChEBI" id="CHEBI:74411"/>
        <dbReference type="ChEBI" id="CHEBI:74491"/>
    </reaction>
</comment>
<dbReference type="AlphaFoldDB" id="A0A1S4EH00"/>
<dbReference type="Proteomes" id="UP000079169">
    <property type="component" value="Unplaced"/>
</dbReference>
<protein>
    <recommendedName>
        <fullName evidence="2">tRNA (adenine(58)-N(1))-methyltransferase</fullName>
        <ecNumber evidence="2">2.1.1.220</ecNumber>
    </recommendedName>
</protein>
<dbReference type="GO" id="GO:0160107">
    <property type="term" value="F:tRNA (adenine(58)-N1)-methyltransferase activity"/>
    <property type="evidence" value="ECO:0007669"/>
    <property type="project" value="UniProtKB-EC"/>
</dbReference>
<keyword evidence="6" id="KW-0819">tRNA processing</keyword>
<evidence type="ECO:0000256" key="3">
    <source>
        <dbReference type="ARBA" id="ARBA00022603"/>
    </source>
</evidence>
<dbReference type="GO" id="GO:0031515">
    <property type="term" value="C:tRNA (m1A) methyltransferase complex"/>
    <property type="evidence" value="ECO:0007669"/>
    <property type="project" value="InterPro"/>
</dbReference>